<evidence type="ECO:0000313" key="7">
    <source>
        <dbReference type="Proteomes" id="UP001501867"/>
    </source>
</evidence>
<comment type="caution">
    <text evidence="6">The sequence shown here is derived from an EMBL/GenBank/DDBJ whole genome shotgun (WGS) entry which is preliminary data.</text>
</comment>
<dbReference type="PROSITE" id="PS51918">
    <property type="entry name" value="RADICAL_SAM"/>
    <property type="match status" value="1"/>
</dbReference>
<dbReference type="InterPro" id="IPR058240">
    <property type="entry name" value="rSAM_sf"/>
</dbReference>
<evidence type="ECO:0000259" key="5">
    <source>
        <dbReference type="PROSITE" id="PS51918"/>
    </source>
</evidence>
<accession>A0ABP3FCN8</accession>
<proteinExistence type="predicted"/>
<dbReference type="PANTHER" id="PTHR11228:SF7">
    <property type="entry name" value="PQQA PEPTIDE CYCLASE"/>
    <property type="match status" value="1"/>
</dbReference>
<dbReference type="CDD" id="cd01335">
    <property type="entry name" value="Radical_SAM"/>
    <property type="match status" value="1"/>
</dbReference>
<dbReference type="InterPro" id="IPR050377">
    <property type="entry name" value="Radical_SAM_PqqE_MftC-like"/>
</dbReference>
<keyword evidence="3" id="KW-0408">Iron</keyword>
<dbReference type="RefSeq" id="WP_344166214.1">
    <property type="nucleotide sequence ID" value="NZ_BAAABV010000024.1"/>
</dbReference>
<dbReference type="SUPFAM" id="SSF102114">
    <property type="entry name" value="Radical SAM enzymes"/>
    <property type="match status" value="1"/>
</dbReference>
<dbReference type="Gene3D" id="3.20.20.70">
    <property type="entry name" value="Aldolase class I"/>
    <property type="match status" value="1"/>
</dbReference>
<evidence type="ECO:0000313" key="6">
    <source>
        <dbReference type="EMBL" id="GAA0312402.1"/>
    </source>
</evidence>
<keyword evidence="2" id="KW-0479">Metal-binding</keyword>
<evidence type="ECO:0000256" key="4">
    <source>
        <dbReference type="ARBA" id="ARBA00023014"/>
    </source>
</evidence>
<organism evidence="6 7">
    <name type="scientific">Streptomyces polychromogenes</name>
    <dbReference type="NCBI Taxonomy" id="67342"/>
    <lineage>
        <taxon>Bacteria</taxon>
        <taxon>Bacillati</taxon>
        <taxon>Actinomycetota</taxon>
        <taxon>Actinomycetes</taxon>
        <taxon>Kitasatosporales</taxon>
        <taxon>Streptomycetaceae</taxon>
        <taxon>Streptomyces</taxon>
    </lineage>
</organism>
<evidence type="ECO:0000256" key="3">
    <source>
        <dbReference type="ARBA" id="ARBA00023004"/>
    </source>
</evidence>
<dbReference type="EMBL" id="BAAABV010000024">
    <property type="protein sequence ID" value="GAA0312402.1"/>
    <property type="molecule type" value="Genomic_DNA"/>
</dbReference>
<keyword evidence="4" id="KW-0411">Iron-sulfur</keyword>
<feature type="domain" description="Radical SAM core" evidence="5">
    <location>
        <begin position="8"/>
        <end position="268"/>
    </location>
</feature>
<gene>
    <name evidence="6" type="ORF">GCM10010302_59080</name>
</gene>
<keyword evidence="7" id="KW-1185">Reference proteome</keyword>
<dbReference type="Pfam" id="PF04055">
    <property type="entry name" value="Radical_SAM"/>
    <property type="match status" value="1"/>
</dbReference>
<evidence type="ECO:0000256" key="1">
    <source>
        <dbReference type="ARBA" id="ARBA00022691"/>
    </source>
</evidence>
<dbReference type="PANTHER" id="PTHR11228">
    <property type="entry name" value="RADICAL SAM DOMAIN PROTEIN"/>
    <property type="match status" value="1"/>
</dbReference>
<protein>
    <recommendedName>
        <fullName evidence="5">Radical SAM core domain-containing protein</fullName>
    </recommendedName>
</protein>
<name>A0ABP3FCN8_9ACTN</name>
<keyword evidence="1" id="KW-0949">S-adenosyl-L-methionine</keyword>
<evidence type="ECO:0000256" key="2">
    <source>
        <dbReference type="ARBA" id="ARBA00022723"/>
    </source>
</evidence>
<reference evidence="7" key="1">
    <citation type="journal article" date="2019" name="Int. J. Syst. Evol. Microbiol.">
        <title>The Global Catalogue of Microorganisms (GCM) 10K type strain sequencing project: providing services to taxonomists for standard genome sequencing and annotation.</title>
        <authorList>
            <consortium name="The Broad Institute Genomics Platform"/>
            <consortium name="The Broad Institute Genome Sequencing Center for Infectious Disease"/>
            <person name="Wu L."/>
            <person name="Ma J."/>
        </authorList>
    </citation>
    <scope>NUCLEOTIDE SEQUENCE [LARGE SCALE GENOMIC DNA]</scope>
    <source>
        <strain evidence="7">JCM 4505</strain>
    </source>
</reference>
<sequence length="368" mass="40137">MLLHKVPVEIRPDDTGRVKIDDDCGLACVFCHNEGTPVTADNRDAQPGQYTGTPGKTGRVSIYLADNGARFLAARIEPGPDFALALAGLRGSIRTREIHFTGGEPTLHPRLTALVRQVRDMGFTVGLTSNGENGAAVLEECAQAGLDRINLSVFGTTATELAAVQAPRFASVSLAEKKIAALEASIETGLRSGVKVSANLVVSDHTQIPRALRIVQRYGHDVTVRFLVNLETEDASRQAIHETLAALDAVPVRHIITAGTSDERTRYRLPDGRTVYAKNIRPVRLPDTCAGCTFNNPRDCQEGYYGVRMYRAKGGPFMIGVCIRRMDICMSVGEFVMSQRAREVQAFRDDETARLAALHPQQVTTSHR</sequence>
<dbReference type="Proteomes" id="UP001501867">
    <property type="component" value="Unassembled WGS sequence"/>
</dbReference>
<dbReference type="SFLD" id="SFLDS00029">
    <property type="entry name" value="Radical_SAM"/>
    <property type="match status" value="1"/>
</dbReference>
<dbReference type="InterPro" id="IPR007197">
    <property type="entry name" value="rSAM"/>
</dbReference>
<dbReference type="InterPro" id="IPR013785">
    <property type="entry name" value="Aldolase_TIM"/>
</dbReference>